<evidence type="ECO:0000256" key="1">
    <source>
        <dbReference type="ARBA" id="ARBA00001971"/>
    </source>
</evidence>
<dbReference type="PROSITE" id="PS00086">
    <property type="entry name" value="CYTOCHROME_P450"/>
    <property type="match status" value="1"/>
</dbReference>
<dbReference type="Pfam" id="PF00067">
    <property type="entry name" value="p450"/>
    <property type="match status" value="1"/>
</dbReference>
<dbReference type="AlphaFoldDB" id="W3WI66"/>
<evidence type="ECO:0008006" key="9">
    <source>
        <dbReference type="Google" id="ProtNLM"/>
    </source>
</evidence>
<evidence type="ECO:0000256" key="6">
    <source>
        <dbReference type="RuleBase" id="RU000461"/>
    </source>
</evidence>
<dbReference type="OrthoDB" id="3945418at2759"/>
<dbReference type="PANTHER" id="PTHR24305">
    <property type="entry name" value="CYTOCHROME P450"/>
    <property type="match status" value="1"/>
</dbReference>
<gene>
    <name evidence="7" type="ORF">PFICI_14529</name>
</gene>
<dbReference type="GO" id="GO:0004497">
    <property type="term" value="F:monooxygenase activity"/>
    <property type="evidence" value="ECO:0007669"/>
    <property type="project" value="UniProtKB-KW"/>
</dbReference>
<reference evidence="8" key="1">
    <citation type="journal article" date="2015" name="BMC Genomics">
        <title>Genomic and transcriptomic analysis of the endophytic fungus Pestalotiopsis fici reveals its lifestyle and high potential for synthesis of natural products.</title>
        <authorList>
            <person name="Wang X."/>
            <person name="Zhang X."/>
            <person name="Liu L."/>
            <person name="Xiang M."/>
            <person name="Wang W."/>
            <person name="Sun X."/>
            <person name="Che Y."/>
            <person name="Guo L."/>
            <person name="Liu G."/>
            <person name="Guo L."/>
            <person name="Wang C."/>
            <person name="Yin W.B."/>
            <person name="Stadler M."/>
            <person name="Zhang X."/>
            <person name="Liu X."/>
        </authorList>
    </citation>
    <scope>NUCLEOTIDE SEQUENCE [LARGE SCALE GENOMIC DNA]</scope>
    <source>
        <strain evidence="8">W106-1 / CGMCC3.15140</strain>
    </source>
</reference>
<keyword evidence="4 5" id="KW-0408">Iron</keyword>
<proteinExistence type="inferred from homology"/>
<evidence type="ECO:0000256" key="2">
    <source>
        <dbReference type="ARBA" id="ARBA00022617"/>
    </source>
</evidence>
<evidence type="ECO:0000313" key="7">
    <source>
        <dbReference type="EMBL" id="ETS73583.1"/>
    </source>
</evidence>
<dbReference type="GO" id="GO:0020037">
    <property type="term" value="F:heme binding"/>
    <property type="evidence" value="ECO:0007669"/>
    <property type="project" value="InterPro"/>
</dbReference>
<dbReference type="EMBL" id="KI912121">
    <property type="protein sequence ID" value="ETS73583.1"/>
    <property type="molecule type" value="Genomic_DNA"/>
</dbReference>
<dbReference type="OMA" id="EFWFDFV"/>
<sequence length="521" mass="60357">MGLFQFSDIPTMEDFGAQLNRDLLARIVQIWIIYRVALMLYNISPWHPLYQFPGPRLARMTFLYEFWFDFVCHGRYTWQIQKMHDKYGPIVRINPEELHCNDPEFVDEIYAVGGRIRDKYQHFLNANSGPVSSSSFGSRVHEVHRMRRSAVNKSFSRTQMKILEPEIHELTQYFCDKLLVWVKDEPLDLVMAFSCFTSDTISNYAYGEPLGFLAQDGWEKNYKAALNAFLQTMYMFRFFTPLRHLVVLAPYTMSLMPMHMANLFKELTETLPYHIRRATDGEAKTQGRIFADLLDSNLPDEEKTIYRLSGEGFSLTGAGTETTANTLSVITFHLLTQPKVRARLEQELQGQDSRNLDWQTLEQLPYLYGVMYEGLRLSYGLSTRLPRIARTENLKYESTDGRFSYVVPMGTPIGMSSAIMHHNEDVFPDSHAFKPERWIDASGQKNLRLERFMMSFSRGSRQCVGMNLALCEMYLLVAALTLRGLSHLHLYETTIGDIKYDHDLMVPQPKRGSKGVRVLIR</sequence>
<dbReference type="Gene3D" id="1.10.630.10">
    <property type="entry name" value="Cytochrome P450"/>
    <property type="match status" value="1"/>
</dbReference>
<dbReference type="GO" id="GO:0016705">
    <property type="term" value="F:oxidoreductase activity, acting on paired donors, with incorporation or reduction of molecular oxygen"/>
    <property type="evidence" value="ECO:0007669"/>
    <property type="project" value="InterPro"/>
</dbReference>
<keyword evidence="6" id="KW-0560">Oxidoreductase</keyword>
<dbReference type="RefSeq" id="XP_007841301.1">
    <property type="nucleotide sequence ID" value="XM_007843110.1"/>
</dbReference>
<comment type="similarity">
    <text evidence="6">Belongs to the cytochrome P450 family.</text>
</comment>
<dbReference type="InterPro" id="IPR017972">
    <property type="entry name" value="Cyt_P450_CS"/>
</dbReference>
<dbReference type="HOGENOM" id="CLU_001570_14_4_1"/>
<dbReference type="InterPro" id="IPR001128">
    <property type="entry name" value="Cyt_P450"/>
</dbReference>
<dbReference type="PANTHER" id="PTHR24305:SF147">
    <property type="entry name" value="P450, PUTATIVE (EUROFUNG)-RELATED"/>
    <property type="match status" value="1"/>
</dbReference>
<keyword evidence="8" id="KW-1185">Reference proteome</keyword>
<protein>
    <recommendedName>
        <fullName evidence="9">Trichodiene oxygenase</fullName>
    </recommendedName>
</protein>
<dbReference type="CDD" id="cd11062">
    <property type="entry name" value="CYP58-like"/>
    <property type="match status" value="1"/>
</dbReference>
<evidence type="ECO:0000313" key="8">
    <source>
        <dbReference type="Proteomes" id="UP000030651"/>
    </source>
</evidence>
<comment type="cofactor">
    <cofactor evidence="1 5">
        <name>heme</name>
        <dbReference type="ChEBI" id="CHEBI:30413"/>
    </cofactor>
</comment>
<dbReference type="Proteomes" id="UP000030651">
    <property type="component" value="Unassembled WGS sequence"/>
</dbReference>
<dbReference type="PRINTS" id="PR00463">
    <property type="entry name" value="EP450I"/>
</dbReference>
<keyword evidence="2 5" id="KW-0349">Heme</keyword>
<dbReference type="PRINTS" id="PR00385">
    <property type="entry name" value="P450"/>
</dbReference>
<dbReference type="InterPro" id="IPR002401">
    <property type="entry name" value="Cyt_P450_E_grp-I"/>
</dbReference>
<dbReference type="GeneID" id="19279542"/>
<dbReference type="InterPro" id="IPR036396">
    <property type="entry name" value="Cyt_P450_sf"/>
</dbReference>
<organism evidence="7 8">
    <name type="scientific">Pestalotiopsis fici (strain W106-1 / CGMCC3.15140)</name>
    <dbReference type="NCBI Taxonomy" id="1229662"/>
    <lineage>
        <taxon>Eukaryota</taxon>
        <taxon>Fungi</taxon>
        <taxon>Dikarya</taxon>
        <taxon>Ascomycota</taxon>
        <taxon>Pezizomycotina</taxon>
        <taxon>Sordariomycetes</taxon>
        <taxon>Xylariomycetidae</taxon>
        <taxon>Amphisphaeriales</taxon>
        <taxon>Sporocadaceae</taxon>
        <taxon>Pestalotiopsis</taxon>
    </lineage>
</organism>
<name>W3WI66_PESFW</name>
<evidence type="ECO:0000256" key="3">
    <source>
        <dbReference type="ARBA" id="ARBA00022723"/>
    </source>
</evidence>
<dbReference type="SUPFAM" id="SSF48264">
    <property type="entry name" value="Cytochrome P450"/>
    <property type="match status" value="1"/>
</dbReference>
<evidence type="ECO:0000256" key="4">
    <source>
        <dbReference type="ARBA" id="ARBA00023004"/>
    </source>
</evidence>
<dbReference type="eggNOG" id="KOG0158">
    <property type="taxonomic scope" value="Eukaryota"/>
</dbReference>
<accession>W3WI66</accession>
<keyword evidence="3 5" id="KW-0479">Metal-binding</keyword>
<evidence type="ECO:0000256" key="5">
    <source>
        <dbReference type="PIRSR" id="PIRSR602401-1"/>
    </source>
</evidence>
<keyword evidence="6" id="KW-0503">Monooxygenase</keyword>
<dbReference type="KEGG" id="pfy:PFICI_14529"/>
<dbReference type="InParanoid" id="W3WI66"/>
<feature type="binding site" description="axial binding residue" evidence="5">
    <location>
        <position position="463"/>
    </location>
    <ligand>
        <name>heme</name>
        <dbReference type="ChEBI" id="CHEBI:30413"/>
    </ligand>
    <ligandPart>
        <name>Fe</name>
        <dbReference type="ChEBI" id="CHEBI:18248"/>
    </ligandPart>
</feature>
<dbReference type="InterPro" id="IPR050121">
    <property type="entry name" value="Cytochrome_P450_monoxygenase"/>
</dbReference>
<dbReference type="GO" id="GO:0005506">
    <property type="term" value="F:iron ion binding"/>
    <property type="evidence" value="ECO:0007669"/>
    <property type="project" value="InterPro"/>
</dbReference>